<accession>A0AAD8VD96</accession>
<evidence type="ECO:0000256" key="2">
    <source>
        <dbReference type="ARBA" id="ARBA00005510"/>
    </source>
</evidence>
<comment type="similarity">
    <text evidence="2">Belongs to the bHLH protein family.</text>
</comment>
<evidence type="ECO:0000313" key="8">
    <source>
        <dbReference type="Proteomes" id="UP001231189"/>
    </source>
</evidence>
<name>A0AAD8VD96_LOLMU</name>
<dbReference type="GO" id="GO:0000978">
    <property type="term" value="F:RNA polymerase II cis-regulatory region sequence-specific DNA binding"/>
    <property type="evidence" value="ECO:0007669"/>
    <property type="project" value="TreeGrafter"/>
</dbReference>
<comment type="subcellular location">
    <subcellularLocation>
        <location evidence="1">Nucleus</location>
    </subcellularLocation>
</comment>
<evidence type="ECO:0000256" key="5">
    <source>
        <dbReference type="ARBA" id="ARBA00023242"/>
    </source>
</evidence>
<dbReference type="SUPFAM" id="SSF47459">
    <property type="entry name" value="HLH, helix-loop-helix DNA-binding domain"/>
    <property type="match status" value="1"/>
</dbReference>
<dbReference type="PROSITE" id="PS50888">
    <property type="entry name" value="BHLH"/>
    <property type="match status" value="1"/>
</dbReference>
<protein>
    <recommendedName>
        <fullName evidence="6">BHLH domain-containing protein</fullName>
    </recommendedName>
</protein>
<keyword evidence="4" id="KW-0804">Transcription</keyword>
<dbReference type="PANTHER" id="PTHR16223">
    <property type="entry name" value="TRANSCRIPTION FACTOR BHLH83-RELATED"/>
    <property type="match status" value="1"/>
</dbReference>
<keyword evidence="3" id="KW-0805">Transcription regulation</keyword>
<dbReference type="InterPro" id="IPR045843">
    <property type="entry name" value="IND-like"/>
</dbReference>
<reference evidence="7" key="1">
    <citation type="submission" date="2023-07" db="EMBL/GenBank/DDBJ databases">
        <title>A chromosome-level genome assembly of Lolium multiflorum.</title>
        <authorList>
            <person name="Chen Y."/>
            <person name="Copetti D."/>
            <person name="Kolliker R."/>
            <person name="Studer B."/>
        </authorList>
    </citation>
    <scope>NUCLEOTIDE SEQUENCE</scope>
    <source>
        <strain evidence="7">02402/16</strain>
        <tissue evidence="7">Leaf</tissue>
    </source>
</reference>
<gene>
    <name evidence="7" type="ORF">QYE76_037688</name>
</gene>
<dbReference type="GO" id="GO:0046983">
    <property type="term" value="F:protein dimerization activity"/>
    <property type="evidence" value="ECO:0007669"/>
    <property type="project" value="InterPro"/>
</dbReference>
<dbReference type="Pfam" id="PF00010">
    <property type="entry name" value="HLH"/>
    <property type="match status" value="1"/>
</dbReference>
<organism evidence="7 8">
    <name type="scientific">Lolium multiflorum</name>
    <name type="common">Italian ryegrass</name>
    <name type="synonym">Lolium perenne subsp. multiflorum</name>
    <dbReference type="NCBI Taxonomy" id="4521"/>
    <lineage>
        <taxon>Eukaryota</taxon>
        <taxon>Viridiplantae</taxon>
        <taxon>Streptophyta</taxon>
        <taxon>Embryophyta</taxon>
        <taxon>Tracheophyta</taxon>
        <taxon>Spermatophyta</taxon>
        <taxon>Magnoliopsida</taxon>
        <taxon>Liliopsida</taxon>
        <taxon>Poales</taxon>
        <taxon>Poaceae</taxon>
        <taxon>BOP clade</taxon>
        <taxon>Pooideae</taxon>
        <taxon>Poodae</taxon>
        <taxon>Poeae</taxon>
        <taxon>Poeae Chloroplast Group 2 (Poeae type)</taxon>
        <taxon>Loliodinae</taxon>
        <taxon>Loliinae</taxon>
        <taxon>Lolium</taxon>
    </lineage>
</organism>
<dbReference type="CDD" id="cd11393">
    <property type="entry name" value="bHLH_AtbHLH_like"/>
    <property type="match status" value="1"/>
</dbReference>
<dbReference type="GO" id="GO:0005634">
    <property type="term" value="C:nucleus"/>
    <property type="evidence" value="ECO:0007669"/>
    <property type="project" value="UniProtKB-SubCell"/>
</dbReference>
<feature type="domain" description="BHLH" evidence="6">
    <location>
        <begin position="1"/>
        <end position="30"/>
    </location>
</feature>
<keyword evidence="5" id="KW-0539">Nucleus</keyword>
<dbReference type="PANTHER" id="PTHR16223:SF215">
    <property type="entry name" value="OS02G0564700 PROTEIN"/>
    <property type="match status" value="1"/>
</dbReference>
<evidence type="ECO:0000259" key="6">
    <source>
        <dbReference type="PROSITE" id="PS50888"/>
    </source>
</evidence>
<dbReference type="EMBL" id="JAUUTY010000321">
    <property type="protein sequence ID" value="KAK1602029.1"/>
    <property type="molecule type" value="Genomic_DNA"/>
</dbReference>
<proteinExistence type="inferred from homology"/>
<dbReference type="InterPro" id="IPR036638">
    <property type="entry name" value="HLH_DNA-bd_sf"/>
</dbReference>
<evidence type="ECO:0000256" key="1">
    <source>
        <dbReference type="ARBA" id="ARBA00004123"/>
    </source>
</evidence>
<dbReference type="InterPro" id="IPR045239">
    <property type="entry name" value="bHLH95_bHLH"/>
</dbReference>
<evidence type="ECO:0000313" key="7">
    <source>
        <dbReference type="EMBL" id="KAK1602029.1"/>
    </source>
</evidence>
<dbReference type="Gene3D" id="4.10.280.10">
    <property type="entry name" value="Helix-loop-helix DNA-binding domain"/>
    <property type="match status" value="1"/>
</dbReference>
<sequence>MKNLQELVPNSNKTDKASMLEEIIEYIKFLQLQTKVLVQSVTFSQLPSLASVLTPLICLKVLSMSRLGATEAVVPLLMESQDETSGLLLGSPRSRSQPDEDNAAFEQEVAQLMENNMTMAMQYLQSKGLCLMPIGLASALSTQKGTASAAIRPETTLHAPGVPTEMKFKTM</sequence>
<evidence type="ECO:0000256" key="4">
    <source>
        <dbReference type="ARBA" id="ARBA00023163"/>
    </source>
</evidence>
<evidence type="ECO:0000256" key="3">
    <source>
        <dbReference type="ARBA" id="ARBA00023015"/>
    </source>
</evidence>
<dbReference type="GO" id="GO:0000981">
    <property type="term" value="F:DNA-binding transcription factor activity, RNA polymerase II-specific"/>
    <property type="evidence" value="ECO:0007669"/>
    <property type="project" value="TreeGrafter"/>
</dbReference>
<comment type="caution">
    <text evidence="7">The sequence shown here is derived from an EMBL/GenBank/DDBJ whole genome shotgun (WGS) entry which is preliminary data.</text>
</comment>
<dbReference type="InterPro" id="IPR011598">
    <property type="entry name" value="bHLH_dom"/>
</dbReference>
<dbReference type="AlphaFoldDB" id="A0AAD8VD96"/>
<dbReference type="Proteomes" id="UP001231189">
    <property type="component" value="Unassembled WGS sequence"/>
</dbReference>
<keyword evidence="8" id="KW-1185">Reference proteome</keyword>